<dbReference type="InterPro" id="IPR036264">
    <property type="entry name" value="Bact_exopeptidase_dim_dom"/>
</dbReference>
<dbReference type="Proteomes" id="UP000572817">
    <property type="component" value="Unassembled WGS sequence"/>
</dbReference>
<comment type="caution">
    <text evidence="3">The sequence shown here is derived from an EMBL/GenBank/DDBJ whole genome shotgun (WGS) entry which is preliminary data.</text>
</comment>
<proteinExistence type="inferred from homology"/>
<keyword evidence="2" id="KW-0378">Hydrolase</keyword>
<name>A0A8H4NBQ4_9PEZI</name>
<dbReference type="GO" id="GO:0016813">
    <property type="term" value="F:hydrolase activity, acting on carbon-nitrogen (but not peptide) bonds, in linear amidines"/>
    <property type="evidence" value="ECO:0007669"/>
    <property type="project" value="InterPro"/>
</dbReference>
<dbReference type="SUPFAM" id="SSF53187">
    <property type="entry name" value="Zn-dependent exopeptidases"/>
    <property type="match status" value="1"/>
</dbReference>
<evidence type="ECO:0008006" key="5">
    <source>
        <dbReference type="Google" id="ProtNLM"/>
    </source>
</evidence>
<sequence>MPMGAHFELHIEQGPILEAEKKKKKKKKKIGVMQGVQAYNRQCEELTERTTDAHTGTTPLSRRANALLLASKLILHSHRRATAHSALASTGVLTLAPGSTNTIPGHVRFSLDIRSPEDSVITTLEEELKRDLAALAAGEDIGGLHAGGTAGRSEALEVAWQTDSQTTVTRFHEDCIKTVREAAVEVLGGVEDLIRDVKSGAGHDSVYASKHCPTSMIFVPCREGVSHNPTEYASAEDC</sequence>
<reference evidence="3" key="1">
    <citation type="submission" date="2020-04" db="EMBL/GenBank/DDBJ databases">
        <title>Genome Assembly and Annotation of Botryosphaeria dothidea sdau 11-99, a Latent Pathogen of Apple Fruit Ring Rot in China.</title>
        <authorList>
            <person name="Yu C."/>
            <person name="Diao Y."/>
            <person name="Lu Q."/>
            <person name="Zhao J."/>
            <person name="Cui S."/>
            <person name="Peng C."/>
            <person name="He B."/>
            <person name="Liu H."/>
        </authorList>
    </citation>
    <scope>NUCLEOTIDE SEQUENCE [LARGE SCALE GENOMIC DNA]</scope>
    <source>
        <strain evidence="3">Sdau11-99</strain>
    </source>
</reference>
<gene>
    <name evidence="3" type="ORF">GTA08_BOTSDO00170</name>
</gene>
<evidence type="ECO:0000313" key="3">
    <source>
        <dbReference type="EMBL" id="KAF4313151.1"/>
    </source>
</evidence>
<dbReference type="Pfam" id="PF01546">
    <property type="entry name" value="Peptidase_M20"/>
    <property type="match status" value="1"/>
</dbReference>
<dbReference type="SUPFAM" id="SSF55031">
    <property type="entry name" value="Bacterial exopeptidase dimerisation domain"/>
    <property type="match status" value="1"/>
</dbReference>
<dbReference type="OrthoDB" id="4676at2759"/>
<protein>
    <recommendedName>
        <fullName evidence="5">Peptidase M20 dimerisation domain-containing protein</fullName>
    </recommendedName>
</protein>
<dbReference type="InterPro" id="IPR010158">
    <property type="entry name" value="Amidase_Cbmase"/>
</dbReference>
<comment type="similarity">
    <text evidence="1">Belongs to the peptidase M20A family.</text>
</comment>
<organism evidence="3 4">
    <name type="scientific">Botryosphaeria dothidea</name>
    <dbReference type="NCBI Taxonomy" id="55169"/>
    <lineage>
        <taxon>Eukaryota</taxon>
        <taxon>Fungi</taxon>
        <taxon>Dikarya</taxon>
        <taxon>Ascomycota</taxon>
        <taxon>Pezizomycotina</taxon>
        <taxon>Dothideomycetes</taxon>
        <taxon>Dothideomycetes incertae sedis</taxon>
        <taxon>Botryosphaeriales</taxon>
        <taxon>Botryosphaeriaceae</taxon>
        <taxon>Botryosphaeria</taxon>
    </lineage>
</organism>
<keyword evidence="4" id="KW-1185">Reference proteome</keyword>
<evidence type="ECO:0000256" key="1">
    <source>
        <dbReference type="ARBA" id="ARBA00006247"/>
    </source>
</evidence>
<dbReference type="Gene3D" id="3.30.70.360">
    <property type="match status" value="1"/>
</dbReference>
<dbReference type="PANTHER" id="PTHR32494:SF5">
    <property type="entry name" value="ALLANTOATE AMIDOHYDROLASE"/>
    <property type="match status" value="1"/>
</dbReference>
<dbReference type="Gene3D" id="3.40.630.10">
    <property type="entry name" value="Zn peptidases"/>
    <property type="match status" value="1"/>
</dbReference>
<dbReference type="AlphaFoldDB" id="A0A8H4NBQ4"/>
<dbReference type="EMBL" id="WWBZ02000001">
    <property type="protein sequence ID" value="KAF4313151.1"/>
    <property type="molecule type" value="Genomic_DNA"/>
</dbReference>
<dbReference type="PANTHER" id="PTHR32494">
    <property type="entry name" value="ALLANTOATE DEIMINASE-RELATED"/>
    <property type="match status" value="1"/>
</dbReference>
<dbReference type="InterPro" id="IPR002933">
    <property type="entry name" value="Peptidase_M20"/>
</dbReference>
<accession>A0A8H4NBQ4</accession>
<evidence type="ECO:0000313" key="4">
    <source>
        <dbReference type="Proteomes" id="UP000572817"/>
    </source>
</evidence>
<evidence type="ECO:0000256" key="2">
    <source>
        <dbReference type="ARBA" id="ARBA00022801"/>
    </source>
</evidence>